<dbReference type="InterPro" id="IPR045378">
    <property type="entry name" value="LNT_N"/>
</dbReference>
<dbReference type="AlphaFoldDB" id="C7R493"/>
<keyword evidence="7 8" id="KW-0012">Acyltransferase</keyword>
<evidence type="ECO:0000313" key="11">
    <source>
        <dbReference type="EMBL" id="ACV08950.1"/>
    </source>
</evidence>
<dbReference type="Proteomes" id="UP000000628">
    <property type="component" value="Chromosome"/>
</dbReference>
<dbReference type="Gene3D" id="3.60.110.10">
    <property type="entry name" value="Carbon-nitrogen hydrolase"/>
    <property type="match status" value="1"/>
</dbReference>
<feature type="transmembrane region" description="Helical" evidence="8">
    <location>
        <begin position="145"/>
        <end position="170"/>
    </location>
</feature>
<feature type="transmembrane region" description="Helical" evidence="8">
    <location>
        <begin position="177"/>
        <end position="197"/>
    </location>
</feature>
<dbReference type="Pfam" id="PF00795">
    <property type="entry name" value="CN_hydrolase"/>
    <property type="match status" value="1"/>
</dbReference>
<dbReference type="InterPro" id="IPR003010">
    <property type="entry name" value="C-N_Hydrolase"/>
</dbReference>
<dbReference type="UniPathway" id="UPA00666"/>
<evidence type="ECO:0000256" key="3">
    <source>
        <dbReference type="ARBA" id="ARBA00022679"/>
    </source>
</evidence>
<dbReference type="PANTHER" id="PTHR38686:SF1">
    <property type="entry name" value="APOLIPOPROTEIN N-ACYLTRANSFERASE"/>
    <property type="match status" value="1"/>
</dbReference>
<comment type="catalytic activity">
    <reaction evidence="8">
        <text>N-terminal S-1,2-diacyl-sn-glyceryl-L-cysteinyl-[lipoprotein] + a glycerophospholipid = N-acyl-S-1,2-diacyl-sn-glyceryl-L-cysteinyl-[lipoprotein] + a 2-acyl-sn-glycero-3-phospholipid + H(+)</text>
        <dbReference type="Rhea" id="RHEA:48228"/>
        <dbReference type="Rhea" id="RHEA-COMP:14681"/>
        <dbReference type="Rhea" id="RHEA-COMP:14684"/>
        <dbReference type="ChEBI" id="CHEBI:15378"/>
        <dbReference type="ChEBI" id="CHEBI:136912"/>
        <dbReference type="ChEBI" id="CHEBI:140656"/>
        <dbReference type="ChEBI" id="CHEBI:140657"/>
        <dbReference type="ChEBI" id="CHEBI:140660"/>
        <dbReference type="EC" id="2.3.1.269"/>
    </reaction>
</comment>
<dbReference type="eggNOG" id="COG0815">
    <property type="taxonomic scope" value="Bacteria"/>
</dbReference>
<keyword evidence="4 8" id="KW-0812">Transmembrane</keyword>
<keyword evidence="5 8" id="KW-1133">Transmembrane helix</keyword>
<name>C7R493_JONDD</name>
<dbReference type="PANTHER" id="PTHR38686">
    <property type="entry name" value="APOLIPOPROTEIN N-ACYLTRANSFERASE"/>
    <property type="match status" value="1"/>
</dbReference>
<dbReference type="SUPFAM" id="SSF56317">
    <property type="entry name" value="Carbon-nitrogen hydrolase"/>
    <property type="match status" value="1"/>
</dbReference>
<keyword evidence="2 8" id="KW-1003">Cell membrane</keyword>
<keyword evidence="6 8" id="KW-0472">Membrane</keyword>
<keyword evidence="12" id="KW-1185">Reference proteome</keyword>
<dbReference type="STRING" id="471856.Jden_1294"/>
<keyword evidence="11" id="KW-0449">Lipoprotein</keyword>
<dbReference type="OrthoDB" id="9804277at2"/>
<organism evidence="11 12">
    <name type="scientific">Jonesia denitrificans (strain ATCC 14870 / DSM 20603 / BCRC 15368 / CIP 55.134 / JCM 11481 / NBRC 15587 / NCTC 10816 / Prevot 55134)</name>
    <name type="common">Listeria denitrificans</name>
    <dbReference type="NCBI Taxonomy" id="471856"/>
    <lineage>
        <taxon>Bacteria</taxon>
        <taxon>Bacillati</taxon>
        <taxon>Actinomycetota</taxon>
        <taxon>Actinomycetes</taxon>
        <taxon>Micrococcales</taxon>
        <taxon>Jonesiaceae</taxon>
        <taxon>Jonesia</taxon>
    </lineage>
</organism>
<gene>
    <name evidence="8" type="primary">lnt</name>
    <name evidence="11" type="ordered locus">Jden_1294</name>
</gene>
<dbReference type="HAMAP" id="MF_01148">
    <property type="entry name" value="Lnt"/>
    <property type="match status" value="1"/>
</dbReference>
<dbReference type="GO" id="GO:0042158">
    <property type="term" value="P:lipoprotein biosynthetic process"/>
    <property type="evidence" value="ECO:0007669"/>
    <property type="project" value="UniProtKB-UniRule"/>
</dbReference>
<feature type="compositionally biased region" description="Basic residues" evidence="9">
    <location>
        <begin position="497"/>
        <end position="508"/>
    </location>
</feature>
<feature type="transmembrane region" description="Helical" evidence="8">
    <location>
        <begin position="102"/>
        <end position="121"/>
    </location>
</feature>
<dbReference type="GO" id="GO:0005886">
    <property type="term" value="C:plasma membrane"/>
    <property type="evidence" value="ECO:0007669"/>
    <property type="project" value="UniProtKB-SubCell"/>
</dbReference>
<dbReference type="EMBL" id="CP001706">
    <property type="protein sequence ID" value="ACV08950.1"/>
    <property type="molecule type" value="Genomic_DNA"/>
</dbReference>
<feature type="transmembrane region" description="Helical" evidence="8">
    <location>
        <begin position="41"/>
        <end position="59"/>
    </location>
</feature>
<evidence type="ECO:0000256" key="1">
    <source>
        <dbReference type="ARBA" id="ARBA00004651"/>
    </source>
</evidence>
<feature type="transmembrane region" description="Helical" evidence="8">
    <location>
        <begin position="471"/>
        <end position="492"/>
    </location>
</feature>
<dbReference type="GO" id="GO:0016410">
    <property type="term" value="F:N-acyltransferase activity"/>
    <property type="evidence" value="ECO:0007669"/>
    <property type="project" value="UniProtKB-UniRule"/>
</dbReference>
<evidence type="ECO:0000256" key="7">
    <source>
        <dbReference type="ARBA" id="ARBA00023315"/>
    </source>
</evidence>
<sequence>MIAAVSGFFTDWAFPDRNLWGLAFVGIAGLWLATWKRHSGVSFVAGWVWGLAFFLPHIRWAEYAVGGALPWVALSVVQGLYIGVFAWAWSFAARSRFLRGSFARQSFAFATLWVAVEYLRMTTPFGGFPWGRLGFSQSESPIARLAWLGGIPLTSFAVALIGALLGVLVLGLIRLNLVSIGSAGLGAVIMLASGFLIPLDTQAQQGMLTVGGVQGNVENPGLGAFANRQEVLNNHVAGTHQLAGQPGLDLVVWPENGTDIDPQADAGAAALIDAAARDVGVPVLLGAQEYPDSGGRYNVSLLWQEGQGVTGRYVKQHPVPFGEYIPFRDFFRRLSPAVDLISTDMLPGEQPSILDVPIDSLDRDVRVSPIICFEVGYDNIIYDAVKRGGEVLIVQTNNASFGHTNESTQQLAMSRLRAIETGRAVIHVSTVGVSAVYTPHGVEKVRTGHFTAEQFVQRVALRTSLTPAVRLGIAPTVVAGGASVLLVVTGIIDARHRSRTRGAARPRPSRKEAAVRKG</sequence>
<dbReference type="InterPro" id="IPR004563">
    <property type="entry name" value="Apolipo_AcylTrfase"/>
</dbReference>
<feature type="region of interest" description="Disordered" evidence="9">
    <location>
        <begin position="497"/>
        <end position="518"/>
    </location>
</feature>
<dbReference type="Pfam" id="PF20154">
    <property type="entry name" value="LNT_N"/>
    <property type="match status" value="1"/>
</dbReference>
<comment type="similarity">
    <text evidence="8">Belongs to the CN hydrolase family. Apolipoprotein N-acyltransferase subfamily.</text>
</comment>
<comment type="subcellular location">
    <subcellularLocation>
        <location evidence="1 8">Cell membrane</location>
        <topology evidence="1 8">Multi-pass membrane protein</topology>
    </subcellularLocation>
</comment>
<protein>
    <recommendedName>
        <fullName evidence="8">Apolipoprotein N-acyltransferase</fullName>
        <shortName evidence="8">ALP N-acyltransferase</shortName>
        <ecNumber evidence="8">2.3.1.269</ecNumber>
    </recommendedName>
</protein>
<evidence type="ECO:0000256" key="4">
    <source>
        <dbReference type="ARBA" id="ARBA00022692"/>
    </source>
</evidence>
<evidence type="ECO:0000256" key="6">
    <source>
        <dbReference type="ARBA" id="ARBA00023136"/>
    </source>
</evidence>
<dbReference type="CDD" id="cd07571">
    <property type="entry name" value="ALP_N-acyl_transferase"/>
    <property type="match status" value="1"/>
</dbReference>
<evidence type="ECO:0000256" key="5">
    <source>
        <dbReference type="ARBA" id="ARBA00022989"/>
    </source>
</evidence>
<comment type="function">
    <text evidence="8">Catalyzes the phospholipid dependent N-acylation of the N-terminal cysteine of apolipoprotein, the last step in lipoprotein maturation.</text>
</comment>
<dbReference type="EC" id="2.3.1.269" evidence="8"/>
<accession>C7R493</accession>
<evidence type="ECO:0000259" key="10">
    <source>
        <dbReference type="PROSITE" id="PS50263"/>
    </source>
</evidence>
<evidence type="ECO:0000313" key="12">
    <source>
        <dbReference type="Proteomes" id="UP000000628"/>
    </source>
</evidence>
<feature type="compositionally biased region" description="Basic and acidic residues" evidence="9">
    <location>
        <begin position="509"/>
        <end position="518"/>
    </location>
</feature>
<dbReference type="InterPro" id="IPR036526">
    <property type="entry name" value="C-N_Hydrolase_sf"/>
</dbReference>
<feature type="domain" description="CN hydrolase" evidence="10">
    <location>
        <begin position="213"/>
        <end position="463"/>
    </location>
</feature>
<keyword evidence="3 8" id="KW-0808">Transferase</keyword>
<dbReference type="NCBIfam" id="TIGR00546">
    <property type="entry name" value="lnt"/>
    <property type="match status" value="1"/>
</dbReference>
<evidence type="ECO:0000256" key="2">
    <source>
        <dbReference type="ARBA" id="ARBA00022475"/>
    </source>
</evidence>
<feature type="transmembrane region" description="Helical" evidence="8">
    <location>
        <begin position="18"/>
        <end position="34"/>
    </location>
</feature>
<feature type="transmembrane region" description="Helical" evidence="8">
    <location>
        <begin position="71"/>
        <end position="90"/>
    </location>
</feature>
<dbReference type="HOGENOM" id="CLU_019563_0_1_11"/>
<reference evidence="11 12" key="1">
    <citation type="journal article" date="2009" name="Stand. Genomic Sci.">
        <title>Complete genome sequence of Jonesia denitrificans type strain (Prevot 55134).</title>
        <authorList>
            <person name="Pukall R."/>
            <person name="Gehrich-Schroter G."/>
            <person name="Lapidus A."/>
            <person name="Nolan M."/>
            <person name="Glavina Del Rio T."/>
            <person name="Lucas S."/>
            <person name="Chen F."/>
            <person name="Tice H."/>
            <person name="Pitluck S."/>
            <person name="Cheng J.F."/>
            <person name="Copeland A."/>
            <person name="Saunders E."/>
            <person name="Brettin T."/>
            <person name="Detter J.C."/>
            <person name="Bruce D."/>
            <person name="Goodwin L."/>
            <person name="Pati A."/>
            <person name="Ivanova N."/>
            <person name="Mavromatis K."/>
            <person name="Ovchinnikova G."/>
            <person name="Chen A."/>
            <person name="Palaniappan K."/>
            <person name="Land M."/>
            <person name="Hauser L."/>
            <person name="Chang Y.J."/>
            <person name="Jeffries C.D."/>
            <person name="Chain P."/>
            <person name="Goker M."/>
            <person name="Bristow J."/>
            <person name="Eisen J.A."/>
            <person name="Markowitz V."/>
            <person name="Hugenholtz P."/>
            <person name="Kyrpides N.C."/>
            <person name="Klenk H.P."/>
            <person name="Han C."/>
        </authorList>
    </citation>
    <scope>NUCLEOTIDE SEQUENCE [LARGE SCALE GENOMIC DNA]</scope>
    <source>
        <strain evidence="12">ATCC 14870 / DSM 20603 / BCRC 15368 / CIP 55.134 / JCM 11481 / NBRC 15587 / NCTC 10816 / Prevot 55134</strain>
    </source>
</reference>
<proteinExistence type="inferred from homology"/>
<comment type="pathway">
    <text evidence="8">Protein modification; lipoprotein biosynthesis (N-acyl transfer).</text>
</comment>
<dbReference type="KEGG" id="jde:Jden_1294"/>
<evidence type="ECO:0000256" key="8">
    <source>
        <dbReference type="HAMAP-Rule" id="MF_01148"/>
    </source>
</evidence>
<evidence type="ECO:0000256" key="9">
    <source>
        <dbReference type="SAM" id="MobiDB-lite"/>
    </source>
</evidence>
<dbReference type="PROSITE" id="PS50263">
    <property type="entry name" value="CN_HYDROLASE"/>
    <property type="match status" value="1"/>
</dbReference>